<dbReference type="EMBL" id="BAABDU010000003">
    <property type="protein sequence ID" value="GAA3762407.1"/>
    <property type="molecule type" value="Genomic_DNA"/>
</dbReference>
<keyword evidence="3" id="KW-1185">Reference proteome</keyword>
<evidence type="ECO:0008006" key="4">
    <source>
        <dbReference type="Google" id="ProtNLM"/>
    </source>
</evidence>
<feature type="chain" id="PRO_5045902837" description="Lipoprotein" evidence="1">
    <location>
        <begin position="20"/>
        <end position="328"/>
    </location>
</feature>
<accession>A0ABP7GCZ2</accession>
<evidence type="ECO:0000256" key="1">
    <source>
        <dbReference type="SAM" id="SignalP"/>
    </source>
</evidence>
<gene>
    <name evidence="2" type="ORF">GCM10022423_12430</name>
</gene>
<feature type="signal peptide" evidence="1">
    <location>
        <begin position="1"/>
        <end position="19"/>
    </location>
</feature>
<name>A0ABP7GCZ2_9FLAO</name>
<dbReference type="Proteomes" id="UP001500748">
    <property type="component" value="Unassembled WGS sequence"/>
</dbReference>
<evidence type="ECO:0000313" key="3">
    <source>
        <dbReference type="Proteomes" id="UP001500748"/>
    </source>
</evidence>
<keyword evidence="1" id="KW-0732">Signal</keyword>
<dbReference type="RefSeq" id="WP_345141734.1">
    <property type="nucleotide sequence ID" value="NZ_BAABDU010000003.1"/>
</dbReference>
<protein>
    <recommendedName>
        <fullName evidence="4">Lipoprotein</fullName>
    </recommendedName>
</protein>
<evidence type="ECO:0000313" key="2">
    <source>
        <dbReference type="EMBL" id="GAA3762407.1"/>
    </source>
</evidence>
<comment type="caution">
    <text evidence="2">The sequence shown here is derived from an EMBL/GenBank/DDBJ whole genome shotgun (WGS) entry which is preliminary data.</text>
</comment>
<proteinExistence type="predicted"/>
<organism evidence="2 3">
    <name type="scientific">Flavobacterium ginsengiterrae</name>
    <dbReference type="NCBI Taxonomy" id="871695"/>
    <lineage>
        <taxon>Bacteria</taxon>
        <taxon>Pseudomonadati</taxon>
        <taxon>Bacteroidota</taxon>
        <taxon>Flavobacteriia</taxon>
        <taxon>Flavobacteriales</taxon>
        <taxon>Flavobacteriaceae</taxon>
        <taxon>Flavobacterium</taxon>
    </lineage>
</organism>
<sequence>MRFLKFIFFGLALCFSACSQNKKMSNLTSKNYIEIMSNNTKRYTYEPMYYLTYEQNICYSEILVNDIPVNKNFKEMVDGGTIRINNYIFKSGIQKVTVKLYAIDDNKDFDFSTFTDETDMKIDIEESDNVKRDLKGKEITSYVTPIVSFKNIDGYEKSKFEGSGKTYYEATFTFNVVVPYDFNSLDKARDLSKWDKEILKEKVVDFYKKQWNIINEKRVDDYFSFLELKEKETCQSEYSNKTELQENLEAYLLPFTNSTFKLEPIENYTVKLYGNGKLVSLELKSLEKIMRGKSVLWGKYKDEEAVRAKFRKYYLYIPEGENELKILR</sequence>
<reference evidence="3" key="1">
    <citation type="journal article" date="2019" name="Int. J. Syst. Evol. Microbiol.">
        <title>The Global Catalogue of Microorganisms (GCM) 10K type strain sequencing project: providing services to taxonomists for standard genome sequencing and annotation.</title>
        <authorList>
            <consortium name="The Broad Institute Genomics Platform"/>
            <consortium name="The Broad Institute Genome Sequencing Center for Infectious Disease"/>
            <person name="Wu L."/>
            <person name="Ma J."/>
        </authorList>
    </citation>
    <scope>NUCLEOTIDE SEQUENCE [LARGE SCALE GENOMIC DNA]</scope>
    <source>
        <strain evidence="3">JCM 17337</strain>
    </source>
</reference>